<dbReference type="Proteomes" id="UP001470230">
    <property type="component" value="Unassembled WGS sequence"/>
</dbReference>
<evidence type="ECO:0000313" key="3">
    <source>
        <dbReference type="Proteomes" id="UP001470230"/>
    </source>
</evidence>
<organism evidence="2 3">
    <name type="scientific">Tritrichomonas musculus</name>
    <dbReference type="NCBI Taxonomy" id="1915356"/>
    <lineage>
        <taxon>Eukaryota</taxon>
        <taxon>Metamonada</taxon>
        <taxon>Parabasalia</taxon>
        <taxon>Tritrichomonadida</taxon>
        <taxon>Tritrichomonadidae</taxon>
        <taxon>Tritrichomonas</taxon>
    </lineage>
</organism>
<dbReference type="EMBL" id="JAPFFF010000002">
    <property type="protein sequence ID" value="KAK8896575.1"/>
    <property type="molecule type" value="Genomic_DNA"/>
</dbReference>
<reference evidence="2 3" key="1">
    <citation type="submission" date="2024-04" db="EMBL/GenBank/DDBJ databases">
        <title>Tritrichomonas musculus Genome.</title>
        <authorList>
            <person name="Alves-Ferreira E."/>
            <person name="Grigg M."/>
            <person name="Lorenzi H."/>
            <person name="Galac M."/>
        </authorList>
    </citation>
    <scope>NUCLEOTIDE SEQUENCE [LARGE SCALE GENOMIC DNA]</scope>
    <source>
        <strain evidence="2 3">EAF2021</strain>
    </source>
</reference>
<keyword evidence="1" id="KW-0175">Coiled coil</keyword>
<proteinExistence type="predicted"/>
<evidence type="ECO:0000256" key="1">
    <source>
        <dbReference type="SAM" id="Coils"/>
    </source>
</evidence>
<evidence type="ECO:0000313" key="2">
    <source>
        <dbReference type="EMBL" id="KAK8896575.1"/>
    </source>
</evidence>
<feature type="coiled-coil region" evidence="1">
    <location>
        <begin position="470"/>
        <end position="504"/>
    </location>
</feature>
<name>A0ABR2KZM1_9EUKA</name>
<accession>A0ABR2KZM1</accession>
<dbReference type="InterPro" id="IPR027417">
    <property type="entry name" value="P-loop_NTPase"/>
</dbReference>
<gene>
    <name evidence="2" type="ORF">M9Y10_014483</name>
</gene>
<comment type="caution">
    <text evidence="2">The sequence shown here is derived from an EMBL/GenBank/DDBJ whole genome shotgun (WGS) entry which is preliminary data.</text>
</comment>
<dbReference type="Gene3D" id="3.40.50.300">
    <property type="entry name" value="P-loop containing nucleotide triphosphate hydrolases"/>
    <property type="match status" value="1"/>
</dbReference>
<dbReference type="SUPFAM" id="SSF52540">
    <property type="entry name" value="P-loop containing nucleoside triphosphate hydrolases"/>
    <property type="match status" value="1"/>
</dbReference>
<protein>
    <submittedName>
        <fullName evidence="2">Uncharacterized protein</fullName>
    </submittedName>
</protein>
<keyword evidence="3" id="KW-1185">Reference proteome</keyword>
<sequence>MSLHANNALVFYHKTFALTESLKNDFRFSSNPIVVLVVGPARSGKSTLCNILLKPEIPTENREETFPTDEGNTPVTMQIQYVRISLKNLLKIHGINVQLQTDSDIFLFDCEGIDSLGDVTESLRKAIFTFLQISTINIFVTKNIDRSNIYDLKSFFTLPQMICESHQLVRGSLIVLTDNGVPGNPKESEYEEKRRRNDKNELTKVLSHLKSRQINFSEKNIALFAQPKWAKAKHYFESIKDLIKFVLMIVQNRIPIPGSTLIQIFEKCIPIISQIDELDDPDIRLEVIINHLINEYFKNSYDLAIQQFPIVMKKNMKDKEAQELIELSNRPFIEPIKEEIRNIFIANANNLYPNITQYFADKKDEYLNLINKTVQQLSIKDFEKKCKKIVIPFVANQVLNEMNDTISHELGNQQNNNQSNVTNLIQQYQKRATDLFNRKLKSVSNNLISTPNYNSQLKVIHWSIYQHIELIEQNKRITKLDHENQELTKNLNELKNIIKQLQRNSHVGSFFFSARCEDKLPGALKCNGQIVNVSEYPEFVANYLKTKLVDTVSIKEWKEKKNLSNNVGFFGYDVGGGSFIAPFIPSGTFLSNASVDSVNGCVMSQGNFANDQIVNITGDFNWNNGGQGQTEITTARGAFKIDAESFSRYPDPGGYSTHCRGLSFDASRMVKTGDRVMPRTIFHNLYVVIC</sequence>